<dbReference type="Pfam" id="PF04000">
    <property type="entry name" value="Sas10_Utp3"/>
    <property type="match status" value="1"/>
</dbReference>
<name>A0AAJ6YUG2_9HYME</name>
<reference evidence="9" key="1">
    <citation type="submission" date="2025-08" db="UniProtKB">
        <authorList>
            <consortium name="RefSeq"/>
        </authorList>
    </citation>
    <scope>IDENTIFICATION</scope>
</reference>
<comment type="subcellular location">
    <subcellularLocation>
        <location evidence="7">Cytoplasm</location>
    </subcellularLocation>
    <subcellularLocation>
        <location evidence="7">Nucleus</location>
        <location evidence="7">Nucleolus</location>
    </subcellularLocation>
    <subcellularLocation>
        <location evidence="1 7">Nucleus</location>
    </subcellularLocation>
</comment>
<comment type="subunit">
    <text evidence="7">Monomer and homodimer.</text>
</comment>
<dbReference type="PANTHER" id="PTHR15341:SF3">
    <property type="entry name" value="NUCLEAR NUCLEIC ACID-BINDING PROTEIN C1D"/>
    <property type="match status" value="1"/>
</dbReference>
<dbReference type="KEGG" id="csol:105367554"/>
<protein>
    <recommendedName>
        <fullName evidence="3 7">Nuclear nucleic acid-binding protein C1D</fullName>
    </recommendedName>
</protein>
<dbReference type="InterPro" id="IPR007146">
    <property type="entry name" value="Sas10/Utp3/C1D"/>
</dbReference>
<dbReference type="AlphaFoldDB" id="A0AAJ6YUG2"/>
<keyword evidence="8" id="KW-1185">Reference proteome</keyword>
<comment type="similarity">
    <text evidence="2 7">Belongs to the C1D family.</text>
</comment>
<keyword evidence="6 7" id="KW-0539">Nucleus</keyword>
<accession>A0AAJ6YUG2</accession>
<dbReference type="PANTHER" id="PTHR15341">
    <property type="entry name" value="SUN-COR STEROID HORMONE RECEPTOR CO-REPRESSOR"/>
    <property type="match status" value="1"/>
</dbReference>
<proteinExistence type="inferred from homology"/>
<evidence type="ECO:0000313" key="8">
    <source>
        <dbReference type="Proteomes" id="UP000695007"/>
    </source>
</evidence>
<dbReference type="GO" id="GO:0000178">
    <property type="term" value="C:exosome (RNase complex)"/>
    <property type="evidence" value="ECO:0007669"/>
    <property type="project" value="TreeGrafter"/>
</dbReference>
<keyword evidence="7" id="KW-0963">Cytoplasm</keyword>
<dbReference type="GO" id="GO:0003723">
    <property type="term" value="F:RNA binding"/>
    <property type="evidence" value="ECO:0007669"/>
    <property type="project" value="UniProtKB-UniRule"/>
</dbReference>
<evidence type="ECO:0000256" key="5">
    <source>
        <dbReference type="ARBA" id="ARBA00022884"/>
    </source>
</evidence>
<dbReference type="GO" id="GO:0005730">
    <property type="term" value="C:nucleolus"/>
    <property type="evidence" value="ECO:0007669"/>
    <property type="project" value="UniProtKB-SubCell"/>
</dbReference>
<comment type="function">
    <text evidence="7">Plays a role in the recruitment of the exosome to pre-rRNA to mediate the 3'-5' end processing of the 5.8S rRNA.</text>
</comment>
<evidence type="ECO:0000313" key="9">
    <source>
        <dbReference type="RefSeq" id="XP_011504613.1"/>
    </source>
</evidence>
<evidence type="ECO:0000256" key="6">
    <source>
        <dbReference type="ARBA" id="ARBA00023242"/>
    </source>
</evidence>
<dbReference type="GO" id="GO:0005737">
    <property type="term" value="C:cytoplasm"/>
    <property type="evidence" value="ECO:0007669"/>
    <property type="project" value="UniProtKB-SubCell"/>
</dbReference>
<evidence type="ECO:0000256" key="1">
    <source>
        <dbReference type="ARBA" id="ARBA00004123"/>
    </source>
</evidence>
<evidence type="ECO:0000256" key="7">
    <source>
        <dbReference type="RuleBase" id="RU368003"/>
    </source>
</evidence>
<dbReference type="RefSeq" id="XP_011504613.1">
    <property type="nucleotide sequence ID" value="XM_011506311.1"/>
</dbReference>
<evidence type="ECO:0000256" key="2">
    <source>
        <dbReference type="ARBA" id="ARBA00009154"/>
    </source>
</evidence>
<gene>
    <name evidence="9" type="primary">LOC105367554</name>
</gene>
<organism evidence="8 9">
    <name type="scientific">Ceratosolen solmsi marchali</name>
    <dbReference type="NCBI Taxonomy" id="326594"/>
    <lineage>
        <taxon>Eukaryota</taxon>
        <taxon>Metazoa</taxon>
        <taxon>Ecdysozoa</taxon>
        <taxon>Arthropoda</taxon>
        <taxon>Hexapoda</taxon>
        <taxon>Insecta</taxon>
        <taxon>Pterygota</taxon>
        <taxon>Neoptera</taxon>
        <taxon>Endopterygota</taxon>
        <taxon>Hymenoptera</taxon>
        <taxon>Apocrita</taxon>
        <taxon>Proctotrupomorpha</taxon>
        <taxon>Chalcidoidea</taxon>
        <taxon>Agaonidae</taxon>
        <taxon>Agaoninae</taxon>
        <taxon>Ceratosolen</taxon>
    </lineage>
</organism>
<dbReference type="Proteomes" id="UP000695007">
    <property type="component" value="Unplaced"/>
</dbReference>
<dbReference type="InterPro" id="IPR011082">
    <property type="entry name" value="Exosome-assoc_fac/DNA_repair"/>
</dbReference>
<keyword evidence="4 7" id="KW-0698">rRNA processing</keyword>
<keyword evidence="5 7" id="KW-0694">RNA-binding</keyword>
<keyword evidence="7" id="KW-0238">DNA-binding</keyword>
<evidence type="ECO:0000256" key="4">
    <source>
        <dbReference type="ARBA" id="ARBA00022552"/>
    </source>
</evidence>
<sequence>MDFDFKELSNDSDIVDRLREFIVSVDEIQEILKFIENPEFYQQLSNMEKIKFNLLMSFSMNSLFWMYLRAEGIDPMNHQIKAENERLKESMARAKQIHDRNTKMPRINKDVAKRFIKHELWDPKSKSENLVENIKEAKDN</sequence>
<dbReference type="GeneID" id="105367554"/>
<dbReference type="GO" id="GO:0010468">
    <property type="term" value="P:regulation of gene expression"/>
    <property type="evidence" value="ECO:0007669"/>
    <property type="project" value="TreeGrafter"/>
</dbReference>
<dbReference type="GO" id="GO:0003677">
    <property type="term" value="F:DNA binding"/>
    <property type="evidence" value="ECO:0007669"/>
    <property type="project" value="UniProtKB-KW"/>
</dbReference>
<dbReference type="GO" id="GO:0000460">
    <property type="term" value="P:maturation of 5.8S rRNA"/>
    <property type="evidence" value="ECO:0007669"/>
    <property type="project" value="TreeGrafter"/>
</dbReference>
<evidence type="ECO:0000256" key="3">
    <source>
        <dbReference type="ARBA" id="ARBA00015212"/>
    </source>
</evidence>